<feature type="domain" description="Enoyl reductase (ER)" evidence="2">
    <location>
        <begin position="12"/>
        <end position="326"/>
    </location>
</feature>
<dbReference type="InterPro" id="IPR020843">
    <property type="entry name" value="ER"/>
</dbReference>
<dbReference type="InterPro" id="IPR051603">
    <property type="entry name" value="Zinc-ADH_QOR/CCCR"/>
</dbReference>
<dbReference type="InterPro" id="IPR013149">
    <property type="entry name" value="ADH-like_C"/>
</dbReference>
<dbReference type="InterPro" id="IPR011032">
    <property type="entry name" value="GroES-like_sf"/>
</dbReference>
<gene>
    <name evidence="3" type="ORF">So717_00510</name>
</gene>
<organism evidence="3 4">
    <name type="scientific">Roseobacter cerasinus</name>
    <dbReference type="NCBI Taxonomy" id="2602289"/>
    <lineage>
        <taxon>Bacteria</taxon>
        <taxon>Pseudomonadati</taxon>
        <taxon>Pseudomonadota</taxon>
        <taxon>Alphaproteobacteria</taxon>
        <taxon>Rhodobacterales</taxon>
        <taxon>Roseobacteraceae</taxon>
        <taxon>Roseobacter</taxon>
    </lineage>
</organism>
<dbReference type="Gene3D" id="3.40.50.720">
    <property type="entry name" value="NAD(P)-binding Rossmann-like Domain"/>
    <property type="match status" value="1"/>
</dbReference>
<dbReference type="Proteomes" id="UP000436522">
    <property type="component" value="Unassembled WGS sequence"/>
</dbReference>
<dbReference type="SUPFAM" id="SSF51735">
    <property type="entry name" value="NAD(P)-binding Rossmann-fold domains"/>
    <property type="match status" value="1"/>
</dbReference>
<reference evidence="3 4" key="1">
    <citation type="submission" date="2019-12" db="EMBL/GenBank/DDBJ databases">
        <title>Roseobacter cerasinus sp. nov., isolated from seawater around aquaculture.</title>
        <authorList>
            <person name="Muramatsu S."/>
            <person name="Takabe Y."/>
            <person name="Mori K."/>
            <person name="Takaichi S."/>
            <person name="Hanada S."/>
        </authorList>
    </citation>
    <scope>NUCLEOTIDE SEQUENCE [LARGE SCALE GENOMIC DNA]</scope>
    <source>
        <strain evidence="3 4">AI77</strain>
    </source>
</reference>
<dbReference type="PANTHER" id="PTHR44154:SF1">
    <property type="entry name" value="QUINONE OXIDOREDUCTASE"/>
    <property type="match status" value="1"/>
</dbReference>
<dbReference type="InterPro" id="IPR036291">
    <property type="entry name" value="NAD(P)-bd_dom_sf"/>
</dbReference>
<protein>
    <submittedName>
        <fullName evidence="3">Alcohol dehydrogenase</fullName>
    </submittedName>
</protein>
<name>A0A640VID1_9RHOB</name>
<evidence type="ECO:0000256" key="1">
    <source>
        <dbReference type="ARBA" id="ARBA00022857"/>
    </source>
</evidence>
<accession>A0A640VID1</accession>
<evidence type="ECO:0000313" key="3">
    <source>
        <dbReference type="EMBL" id="GFE48298.1"/>
    </source>
</evidence>
<dbReference type="Pfam" id="PF00107">
    <property type="entry name" value="ADH_zinc_N"/>
    <property type="match status" value="1"/>
</dbReference>
<sequence>MQAIGYSRFGPASEVLSVVELETPAPSAGEVCVELAFSGVNPSDVKARAGARPGATTPAFPLIVPHSDGSGVIVAVGPGVDPALIGARVWIWNGQWQRAFGTAASHITLPVAQAIALPSEVSLETGASLGIPGLTAAHVVFGGGDVAGQTLLIHGGAGTVGHLAVQLAAWAGARVIATARGAGLARCAAAGADVVLDYTAPDLAEQILAATAGAPISRIIEVEFGMNIETNAAVIAPNGTIAAYGSALNMTPSLPFYPLLFKAVTIDIALIYLLDNTARQVATAKLHAALRAGAVSCPVQSVFPLADTALAHEAVERGQRSGAVLIDVAR</sequence>
<dbReference type="CDD" id="cd08253">
    <property type="entry name" value="zeta_crystallin"/>
    <property type="match status" value="1"/>
</dbReference>
<dbReference type="SMART" id="SM00829">
    <property type="entry name" value="PKS_ER"/>
    <property type="match status" value="1"/>
</dbReference>
<keyword evidence="4" id="KW-1185">Reference proteome</keyword>
<evidence type="ECO:0000259" key="2">
    <source>
        <dbReference type="SMART" id="SM00829"/>
    </source>
</evidence>
<dbReference type="PANTHER" id="PTHR44154">
    <property type="entry name" value="QUINONE OXIDOREDUCTASE"/>
    <property type="match status" value="1"/>
</dbReference>
<keyword evidence="1" id="KW-0521">NADP</keyword>
<comment type="caution">
    <text evidence="3">The sequence shown here is derived from an EMBL/GenBank/DDBJ whole genome shotgun (WGS) entry which is preliminary data.</text>
</comment>
<proteinExistence type="predicted"/>
<dbReference type="Gene3D" id="3.90.180.10">
    <property type="entry name" value="Medium-chain alcohol dehydrogenases, catalytic domain"/>
    <property type="match status" value="1"/>
</dbReference>
<dbReference type="RefSeq" id="WP_159974220.1">
    <property type="nucleotide sequence ID" value="NZ_BLIV01000001.1"/>
</dbReference>
<dbReference type="GO" id="GO:0016491">
    <property type="term" value="F:oxidoreductase activity"/>
    <property type="evidence" value="ECO:0007669"/>
    <property type="project" value="InterPro"/>
</dbReference>
<dbReference type="SUPFAM" id="SSF50129">
    <property type="entry name" value="GroES-like"/>
    <property type="match status" value="1"/>
</dbReference>
<dbReference type="AlphaFoldDB" id="A0A640VID1"/>
<dbReference type="OrthoDB" id="7355832at2"/>
<evidence type="ECO:0000313" key="4">
    <source>
        <dbReference type="Proteomes" id="UP000436522"/>
    </source>
</evidence>
<dbReference type="InterPro" id="IPR013154">
    <property type="entry name" value="ADH-like_N"/>
</dbReference>
<dbReference type="Pfam" id="PF08240">
    <property type="entry name" value="ADH_N"/>
    <property type="match status" value="1"/>
</dbReference>
<dbReference type="EMBL" id="BLIV01000001">
    <property type="protein sequence ID" value="GFE48298.1"/>
    <property type="molecule type" value="Genomic_DNA"/>
</dbReference>